<keyword evidence="6" id="KW-0949">S-adenosyl-L-methionine</keyword>
<dbReference type="InterPro" id="IPR058240">
    <property type="entry name" value="rSAM_sf"/>
</dbReference>
<reference evidence="14" key="2">
    <citation type="journal article" date="2021" name="PeerJ">
        <title>Extensive microbial diversity within the chicken gut microbiome revealed by metagenomics and culture.</title>
        <authorList>
            <person name="Gilroy R."/>
            <person name="Ravi A."/>
            <person name="Getino M."/>
            <person name="Pursley I."/>
            <person name="Horton D.L."/>
            <person name="Alikhan N.F."/>
            <person name="Baker D."/>
            <person name="Gharbi K."/>
            <person name="Hall N."/>
            <person name="Watson M."/>
            <person name="Adriaenssens E.M."/>
            <person name="Foster-Nyarko E."/>
            <person name="Jarju S."/>
            <person name="Secka A."/>
            <person name="Antonio M."/>
            <person name="Oren A."/>
            <person name="Chaudhuri R.R."/>
            <person name="La Ragione R."/>
            <person name="Hildebrand F."/>
            <person name="Pallen M.J."/>
        </authorList>
    </citation>
    <scope>NUCLEOTIDE SEQUENCE</scope>
    <source>
        <strain evidence="14">ChiSjej1B19-3389</strain>
    </source>
</reference>
<gene>
    <name evidence="14" type="primary">mtaB</name>
    <name evidence="14" type="ORF">IAD32_08585</name>
</gene>
<dbReference type="PROSITE" id="PS01278">
    <property type="entry name" value="MTTASE_RADICAL"/>
    <property type="match status" value="1"/>
</dbReference>
<dbReference type="EMBL" id="DVFW01000046">
    <property type="protein sequence ID" value="HIQ81318.1"/>
    <property type="molecule type" value="Genomic_DNA"/>
</dbReference>
<feature type="domain" description="Radical SAM core" evidence="13">
    <location>
        <begin position="138"/>
        <end position="368"/>
    </location>
</feature>
<protein>
    <recommendedName>
        <fullName evidence="3">tRNA (N(6)-L-threonylcarbamoyladenosine(37)-C(2))-methylthiotransferase</fullName>
        <ecNumber evidence="3">2.8.4.5</ecNumber>
    </recommendedName>
    <alternativeName>
        <fullName evidence="10">tRNA-t(6)A37 methylthiotransferase</fullName>
    </alternativeName>
</protein>
<dbReference type="SFLD" id="SFLDG01082">
    <property type="entry name" value="B12-binding_domain_containing"/>
    <property type="match status" value="1"/>
</dbReference>
<dbReference type="AlphaFoldDB" id="A0A9D0ZIK6"/>
<evidence type="ECO:0000256" key="8">
    <source>
        <dbReference type="ARBA" id="ARBA00023004"/>
    </source>
</evidence>
<dbReference type="EC" id="2.8.4.5" evidence="3"/>
<evidence type="ECO:0000256" key="3">
    <source>
        <dbReference type="ARBA" id="ARBA00013273"/>
    </source>
</evidence>
<dbReference type="Pfam" id="PF00919">
    <property type="entry name" value="UPF0004"/>
    <property type="match status" value="1"/>
</dbReference>
<dbReference type="GO" id="GO:0051539">
    <property type="term" value="F:4 iron, 4 sulfur cluster binding"/>
    <property type="evidence" value="ECO:0007669"/>
    <property type="project" value="UniProtKB-KW"/>
</dbReference>
<dbReference type="SUPFAM" id="SSF102114">
    <property type="entry name" value="Radical SAM enzymes"/>
    <property type="match status" value="1"/>
</dbReference>
<dbReference type="Gene3D" id="3.80.30.20">
    <property type="entry name" value="tm_1862 like domain"/>
    <property type="match status" value="1"/>
</dbReference>
<organism evidence="14 15">
    <name type="scientific">Candidatus Scatavimonas merdigallinarum</name>
    <dbReference type="NCBI Taxonomy" id="2840914"/>
    <lineage>
        <taxon>Bacteria</taxon>
        <taxon>Bacillati</taxon>
        <taxon>Bacillota</taxon>
        <taxon>Clostridia</taxon>
        <taxon>Eubacteriales</taxon>
        <taxon>Oscillospiraceae</taxon>
        <taxon>Oscillospiraceae incertae sedis</taxon>
        <taxon>Candidatus Scatavimonas</taxon>
    </lineage>
</organism>
<dbReference type="NCBIfam" id="TIGR00089">
    <property type="entry name" value="MiaB/RimO family radical SAM methylthiotransferase"/>
    <property type="match status" value="1"/>
</dbReference>
<dbReference type="PANTHER" id="PTHR11918">
    <property type="entry name" value="RADICAL SAM PROTEINS"/>
    <property type="match status" value="1"/>
</dbReference>
<evidence type="ECO:0000256" key="6">
    <source>
        <dbReference type="ARBA" id="ARBA00022691"/>
    </source>
</evidence>
<keyword evidence="5" id="KW-0808">Transferase</keyword>
<dbReference type="SFLD" id="SFLDG01061">
    <property type="entry name" value="methylthiotransferase"/>
    <property type="match status" value="1"/>
</dbReference>
<keyword evidence="8" id="KW-0408">Iron</keyword>
<dbReference type="Pfam" id="PF04055">
    <property type="entry name" value="Radical_SAM"/>
    <property type="match status" value="1"/>
</dbReference>
<evidence type="ECO:0000259" key="13">
    <source>
        <dbReference type="PROSITE" id="PS51918"/>
    </source>
</evidence>
<dbReference type="InterPro" id="IPR007197">
    <property type="entry name" value="rSAM"/>
</dbReference>
<dbReference type="GO" id="GO:0046872">
    <property type="term" value="F:metal ion binding"/>
    <property type="evidence" value="ECO:0007669"/>
    <property type="project" value="UniProtKB-KW"/>
</dbReference>
<keyword evidence="9" id="KW-0411">Iron-sulfur</keyword>
<evidence type="ECO:0000313" key="15">
    <source>
        <dbReference type="Proteomes" id="UP000886787"/>
    </source>
</evidence>
<evidence type="ECO:0000256" key="9">
    <source>
        <dbReference type="ARBA" id="ARBA00023014"/>
    </source>
</evidence>
<reference evidence="14" key="1">
    <citation type="submission" date="2020-10" db="EMBL/GenBank/DDBJ databases">
        <authorList>
            <person name="Gilroy R."/>
        </authorList>
    </citation>
    <scope>NUCLEOTIDE SEQUENCE</scope>
    <source>
        <strain evidence="14">ChiSjej1B19-3389</strain>
    </source>
</reference>
<dbReference type="InterPro" id="IPR006467">
    <property type="entry name" value="MiaB-like_bact"/>
</dbReference>
<evidence type="ECO:0000256" key="11">
    <source>
        <dbReference type="ARBA" id="ARBA00051661"/>
    </source>
</evidence>
<dbReference type="Gene3D" id="3.40.50.12160">
    <property type="entry name" value="Methylthiotransferase, N-terminal domain"/>
    <property type="match status" value="1"/>
</dbReference>
<dbReference type="Proteomes" id="UP000886787">
    <property type="component" value="Unassembled WGS sequence"/>
</dbReference>
<comment type="caution">
    <text evidence="14">The sequence shown here is derived from an EMBL/GenBank/DDBJ whole genome shotgun (WGS) entry which is preliminary data.</text>
</comment>
<evidence type="ECO:0000259" key="12">
    <source>
        <dbReference type="PROSITE" id="PS51449"/>
    </source>
</evidence>
<dbReference type="NCBIfam" id="TIGR01579">
    <property type="entry name" value="MiaB-like-C"/>
    <property type="match status" value="1"/>
</dbReference>
<keyword evidence="7" id="KW-0479">Metal-binding</keyword>
<evidence type="ECO:0000313" key="14">
    <source>
        <dbReference type="EMBL" id="HIQ81318.1"/>
    </source>
</evidence>
<dbReference type="InterPro" id="IPR020612">
    <property type="entry name" value="Methylthiotransferase_CS"/>
</dbReference>
<dbReference type="InterPro" id="IPR038135">
    <property type="entry name" value="Methylthiotransferase_N_sf"/>
</dbReference>
<dbReference type="SFLD" id="SFLDS00029">
    <property type="entry name" value="Radical_SAM"/>
    <property type="match status" value="1"/>
</dbReference>
<dbReference type="InterPro" id="IPR023404">
    <property type="entry name" value="rSAM_horseshoe"/>
</dbReference>
<accession>A0A9D0ZIK6</accession>
<comment type="cofactor">
    <cofactor evidence="1">
        <name>[4Fe-4S] cluster</name>
        <dbReference type="ChEBI" id="CHEBI:49883"/>
    </cofactor>
</comment>
<dbReference type="PROSITE" id="PS51918">
    <property type="entry name" value="RADICAL_SAM"/>
    <property type="match status" value="1"/>
</dbReference>
<dbReference type="InterPro" id="IPR005839">
    <property type="entry name" value="Methylthiotransferase"/>
</dbReference>
<comment type="catalytic activity">
    <reaction evidence="11">
        <text>N(6)-L-threonylcarbamoyladenosine(37) in tRNA + (sulfur carrier)-SH + AH2 + 2 S-adenosyl-L-methionine = 2-methylsulfanyl-N(6)-L-threonylcarbamoyladenosine(37) in tRNA + (sulfur carrier)-H + 5'-deoxyadenosine + L-methionine + A + S-adenosyl-L-homocysteine + 2 H(+)</text>
        <dbReference type="Rhea" id="RHEA:37075"/>
        <dbReference type="Rhea" id="RHEA-COMP:10163"/>
        <dbReference type="Rhea" id="RHEA-COMP:11092"/>
        <dbReference type="Rhea" id="RHEA-COMP:14737"/>
        <dbReference type="Rhea" id="RHEA-COMP:14739"/>
        <dbReference type="ChEBI" id="CHEBI:13193"/>
        <dbReference type="ChEBI" id="CHEBI:15378"/>
        <dbReference type="ChEBI" id="CHEBI:17319"/>
        <dbReference type="ChEBI" id="CHEBI:17499"/>
        <dbReference type="ChEBI" id="CHEBI:29917"/>
        <dbReference type="ChEBI" id="CHEBI:57844"/>
        <dbReference type="ChEBI" id="CHEBI:57856"/>
        <dbReference type="ChEBI" id="CHEBI:59789"/>
        <dbReference type="ChEBI" id="CHEBI:64428"/>
        <dbReference type="ChEBI" id="CHEBI:74418"/>
        <dbReference type="ChEBI" id="CHEBI:74420"/>
        <dbReference type="EC" id="2.8.4.5"/>
    </reaction>
</comment>
<evidence type="ECO:0000256" key="5">
    <source>
        <dbReference type="ARBA" id="ARBA00022679"/>
    </source>
</evidence>
<sequence>MTFCIVTLGCKVNQYESQVMHEILAGAGFTPAPFTEKPEICILNSCTVTSVSDNKAYKWLRRIRRENPDAIVVLTGCLPQAFPQESTRFLQADIVLGNKCRGELLRCIAKFLETREKVYRVVPHENGARFEAMTIHTFDGRTRAFVKIEDGCNRFCSYCIIPYARGRVRSKALEDIKQEITCLAQKGYKEVVLVGINLSAYGQDLGLNLADAIEAACSVEGICRVRLGSLEPERMDETTIARLSSQKKLCPQFHLSLQSGCDATLRRMNRHYNVQEYFTIVQNLRHAFINSAITTDIMVGFPGETQKEFEQSCGFVKKVGFAKAHVFSYSRRPGTVADQAPGQVEASVREQRAKIMLQLTQQARQTFLSTQMGRCEEVLFETCDHGGNCQGYTKNYTPVLVPCANDLSGRLQTVKLTDCSRKGCQGVLL</sequence>
<dbReference type="PROSITE" id="PS51449">
    <property type="entry name" value="MTTASE_N"/>
    <property type="match status" value="1"/>
</dbReference>
<dbReference type="Pfam" id="PF01938">
    <property type="entry name" value="TRAM"/>
    <property type="match status" value="1"/>
</dbReference>
<dbReference type="FunFam" id="3.80.30.20:FF:000001">
    <property type="entry name" value="tRNA-2-methylthio-N(6)-dimethylallyladenosine synthase 2"/>
    <property type="match status" value="1"/>
</dbReference>
<evidence type="ECO:0000256" key="4">
    <source>
        <dbReference type="ARBA" id="ARBA00022485"/>
    </source>
</evidence>
<proteinExistence type="predicted"/>
<name>A0A9D0ZIK6_9FIRM</name>
<dbReference type="PANTHER" id="PTHR11918:SF45">
    <property type="entry name" value="THREONYLCARBAMOYLADENOSINE TRNA METHYLTHIOTRANSFERASE"/>
    <property type="match status" value="1"/>
</dbReference>
<feature type="domain" description="MTTase N-terminal" evidence="12">
    <location>
        <begin position="1"/>
        <end position="113"/>
    </location>
</feature>
<dbReference type="InterPro" id="IPR006638">
    <property type="entry name" value="Elp3/MiaA/NifB-like_rSAM"/>
</dbReference>
<dbReference type="InterPro" id="IPR002792">
    <property type="entry name" value="TRAM_dom"/>
</dbReference>
<evidence type="ECO:0000256" key="10">
    <source>
        <dbReference type="ARBA" id="ARBA00031213"/>
    </source>
</evidence>
<dbReference type="SMART" id="SM00729">
    <property type="entry name" value="Elp3"/>
    <property type="match status" value="1"/>
</dbReference>
<evidence type="ECO:0000256" key="1">
    <source>
        <dbReference type="ARBA" id="ARBA00001966"/>
    </source>
</evidence>
<dbReference type="GO" id="GO:0035598">
    <property type="term" value="F:tRNA (N(6)-L-threonylcarbamoyladenosine(37)-C(2))-methylthiotransferase activity"/>
    <property type="evidence" value="ECO:0007669"/>
    <property type="project" value="UniProtKB-EC"/>
</dbReference>
<evidence type="ECO:0000256" key="7">
    <source>
        <dbReference type="ARBA" id="ARBA00022723"/>
    </source>
</evidence>
<evidence type="ECO:0000256" key="2">
    <source>
        <dbReference type="ARBA" id="ARBA00002399"/>
    </source>
</evidence>
<comment type="function">
    <text evidence="2">Catalyzes the methylthiolation of N6-threonylcarbamoyladenosine (t(6)A), leading to the formation of 2-methylthio-N6-threonylcarbamoyladenosine (ms(2)t(6)A) at position 37 in tRNAs that read codons beginning with adenine.</text>
</comment>
<keyword evidence="4" id="KW-0004">4Fe-4S</keyword>
<dbReference type="InterPro" id="IPR013848">
    <property type="entry name" value="Methylthiotransferase_N"/>
</dbReference>